<reference evidence="2 3" key="1">
    <citation type="journal article" date="2016" name="Nat. Commun.">
        <title>Thousands of microbial genomes shed light on interconnected biogeochemical processes in an aquifer system.</title>
        <authorList>
            <person name="Anantharaman K."/>
            <person name="Brown C.T."/>
            <person name="Hug L.A."/>
            <person name="Sharon I."/>
            <person name="Castelle C.J."/>
            <person name="Probst A.J."/>
            <person name="Thomas B.C."/>
            <person name="Singh A."/>
            <person name="Wilkins M.J."/>
            <person name="Karaoz U."/>
            <person name="Brodie E.L."/>
            <person name="Williams K.H."/>
            <person name="Hubbard S.S."/>
            <person name="Banfield J.F."/>
        </authorList>
    </citation>
    <scope>NUCLEOTIDE SEQUENCE [LARGE SCALE GENOMIC DNA]</scope>
</reference>
<dbReference type="SUPFAM" id="SSF53335">
    <property type="entry name" value="S-adenosyl-L-methionine-dependent methyltransferases"/>
    <property type="match status" value="1"/>
</dbReference>
<dbReference type="GO" id="GO:0008757">
    <property type="term" value="F:S-adenosylmethionine-dependent methyltransferase activity"/>
    <property type="evidence" value="ECO:0007669"/>
    <property type="project" value="InterPro"/>
</dbReference>
<protein>
    <recommendedName>
        <fullName evidence="1">Methyltransferase type 11 domain-containing protein</fullName>
    </recommendedName>
</protein>
<feature type="domain" description="Methyltransferase type 11" evidence="1">
    <location>
        <begin position="45"/>
        <end position="135"/>
    </location>
</feature>
<proteinExistence type="predicted"/>
<dbReference type="Pfam" id="PF08241">
    <property type="entry name" value="Methyltransf_11"/>
    <property type="match status" value="1"/>
</dbReference>
<dbReference type="Proteomes" id="UP000185874">
    <property type="component" value="Unassembled WGS sequence"/>
</dbReference>
<dbReference type="CDD" id="cd02440">
    <property type="entry name" value="AdoMet_MTases"/>
    <property type="match status" value="1"/>
</dbReference>
<dbReference type="PANTHER" id="PTHR43861">
    <property type="entry name" value="TRANS-ACONITATE 2-METHYLTRANSFERASE-RELATED"/>
    <property type="match status" value="1"/>
</dbReference>
<dbReference type="InterPro" id="IPR029063">
    <property type="entry name" value="SAM-dependent_MTases_sf"/>
</dbReference>
<dbReference type="Gene3D" id="3.40.50.150">
    <property type="entry name" value="Vaccinia Virus protein VP39"/>
    <property type="match status" value="1"/>
</dbReference>
<accession>A0A1F7SK75</accession>
<sequence>MEKNTSWKRVGGWYKGLVGGKGHYYHQKIIMPGVLRIIKSGKVADLGCGTGILGRYLKDNVYLGVDLAKNLIEEAKRLDGNPKHKYIIGDITKKLEIGSDFNWVAVILSLQNVKRPFGVVENAKRLLAKNGKLLIVINHPAFRIPKHADWITRDNKQFRVVDGYMSHLEIPIDSSPFDQKNNQTSWSYHYPLSAYSEMLEDNGFLIEKIEEWVSDKVSTGGAAKMENQSRREIPMFMMLVACQR</sequence>
<evidence type="ECO:0000313" key="3">
    <source>
        <dbReference type="Proteomes" id="UP000185874"/>
    </source>
</evidence>
<name>A0A1F7SK75_9BACT</name>
<organism evidence="2 3">
    <name type="scientific">Candidatus Shapirobacteria bacterium RBG_13_44_7</name>
    <dbReference type="NCBI Taxonomy" id="1802149"/>
    <lineage>
        <taxon>Bacteria</taxon>
        <taxon>Candidatus Shapironibacteriota</taxon>
    </lineage>
</organism>
<dbReference type="InterPro" id="IPR013216">
    <property type="entry name" value="Methyltransf_11"/>
</dbReference>
<evidence type="ECO:0000259" key="1">
    <source>
        <dbReference type="Pfam" id="PF08241"/>
    </source>
</evidence>
<evidence type="ECO:0000313" key="2">
    <source>
        <dbReference type="EMBL" id="OGL53624.1"/>
    </source>
</evidence>
<dbReference type="AlphaFoldDB" id="A0A1F7SK75"/>
<dbReference type="EMBL" id="MGDJ01000015">
    <property type="protein sequence ID" value="OGL53624.1"/>
    <property type="molecule type" value="Genomic_DNA"/>
</dbReference>
<comment type="caution">
    <text evidence="2">The sequence shown here is derived from an EMBL/GenBank/DDBJ whole genome shotgun (WGS) entry which is preliminary data.</text>
</comment>
<gene>
    <name evidence="2" type="ORF">A3K55_01160</name>
</gene>
<dbReference type="PANTHER" id="PTHR43861:SF1">
    <property type="entry name" value="TRANS-ACONITATE 2-METHYLTRANSFERASE"/>
    <property type="match status" value="1"/>
</dbReference>